<accession>A0A1G4M9I5</accession>
<dbReference type="OMA" id="HFRIESL"/>
<reference evidence="2 3" key="1">
    <citation type="submission" date="2016-03" db="EMBL/GenBank/DDBJ databases">
        <authorList>
            <person name="Devillers H."/>
        </authorList>
    </citation>
    <scope>NUCLEOTIDE SEQUENCE [LARGE SCALE GENOMIC DNA]</scope>
    <source>
        <strain evidence="2">CBS 6772</strain>
    </source>
</reference>
<feature type="region of interest" description="Disordered" evidence="1">
    <location>
        <begin position="494"/>
        <end position="525"/>
    </location>
</feature>
<dbReference type="EMBL" id="LT598485">
    <property type="protein sequence ID" value="SCW00507.1"/>
    <property type="molecule type" value="Genomic_DNA"/>
</dbReference>
<sequence>MSRGDYQARLGYLSALSPSAMVLNKLSFGRFSCAPGAVAAKLQAGAGAYGASASANGSKLPVWQLSGFKKGGTVIQHSTPHVPEFVYNVFDSTSNPCKTVFESDQLRVSLELDRPCFYFAGLHVDDESPLDGELGGRGSAAPANSCVTGKLVVTVKGSASVVLQNMQVRLSCYSSQFVYSIDAAANVRVTKLLRSRDSNQFSYYTPVLQDVVYFNSNGHAGAAHPADRRSTLLAPGTYHYPFTFVGDAASFPSTVSTHCGSTAYRVEAFLTLPQPKHKFETVVLTSRVDIKKTLTPDTAAHFDSVVSHNSWRDGLLDYDVFLSSRMVEFDHPFQFNLQLVKKRLQGLKILFVTFSIVQKMAIPCVDAKTDEPLAGYYIQSTFAHLRTVTDLSAGDLAHNLSFDDFVVPSTLKRSAANKCFHHYHCENSSHLAYKSKPKHALRISHELKIVVGIELENPADPNNNEKVKLGLGVPVLLVDQDMVSTLYLPRYEPESPKPISNSSLYECPSEGSTLFPPEYTEFPDA</sequence>
<organism evidence="2 3">
    <name type="scientific">Lachancea fermentati</name>
    <name type="common">Zygosaccharomyces fermentati</name>
    <dbReference type="NCBI Taxonomy" id="4955"/>
    <lineage>
        <taxon>Eukaryota</taxon>
        <taxon>Fungi</taxon>
        <taxon>Dikarya</taxon>
        <taxon>Ascomycota</taxon>
        <taxon>Saccharomycotina</taxon>
        <taxon>Saccharomycetes</taxon>
        <taxon>Saccharomycetales</taxon>
        <taxon>Saccharomycetaceae</taxon>
        <taxon>Lachancea</taxon>
    </lineage>
</organism>
<dbReference type="OrthoDB" id="4061472at2759"/>
<dbReference type="AlphaFoldDB" id="A0A1G4M9I5"/>
<keyword evidence="3" id="KW-1185">Reference proteome</keyword>
<dbReference type="PANTHER" id="PTHR11188:SF17">
    <property type="entry name" value="FI21816P1"/>
    <property type="match status" value="1"/>
</dbReference>
<evidence type="ECO:0000313" key="2">
    <source>
        <dbReference type="EMBL" id="SCW00507.1"/>
    </source>
</evidence>
<dbReference type="InterPro" id="IPR014752">
    <property type="entry name" value="Arrestin-like_C"/>
</dbReference>
<protein>
    <submittedName>
        <fullName evidence="2">LAFE_0C05710g1_1</fullName>
    </submittedName>
</protein>
<dbReference type="InterPro" id="IPR050357">
    <property type="entry name" value="Arrestin_domain-protein"/>
</dbReference>
<name>A0A1G4M9I5_LACFM</name>
<dbReference type="GO" id="GO:0005829">
    <property type="term" value="C:cytosol"/>
    <property type="evidence" value="ECO:0007669"/>
    <property type="project" value="TreeGrafter"/>
</dbReference>
<dbReference type="GO" id="GO:0070086">
    <property type="term" value="P:ubiquitin-dependent endocytosis"/>
    <property type="evidence" value="ECO:0007669"/>
    <property type="project" value="TreeGrafter"/>
</dbReference>
<dbReference type="Gene3D" id="2.60.40.640">
    <property type="match status" value="1"/>
</dbReference>
<dbReference type="GO" id="GO:0005886">
    <property type="term" value="C:plasma membrane"/>
    <property type="evidence" value="ECO:0007669"/>
    <property type="project" value="TreeGrafter"/>
</dbReference>
<evidence type="ECO:0000313" key="3">
    <source>
        <dbReference type="Proteomes" id="UP000190831"/>
    </source>
</evidence>
<proteinExistence type="predicted"/>
<dbReference type="Proteomes" id="UP000190831">
    <property type="component" value="Chromosome C"/>
</dbReference>
<evidence type="ECO:0000256" key="1">
    <source>
        <dbReference type="SAM" id="MobiDB-lite"/>
    </source>
</evidence>
<dbReference type="GO" id="GO:0031625">
    <property type="term" value="F:ubiquitin protein ligase binding"/>
    <property type="evidence" value="ECO:0007669"/>
    <property type="project" value="TreeGrafter"/>
</dbReference>
<gene>
    <name evidence="2" type="ORF">LAFE_0C05710G</name>
</gene>
<dbReference type="PANTHER" id="PTHR11188">
    <property type="entry name" value="ARRESTIN DOMAIN CONTAINING PROTEIN"/>
    <property type="match status" value="1"/>
</dbReference>
<dbReference type="GO" id="GO:0030674">
    <property type="term" value="F:protein-macromolecule adaptor activity"/>
    <property type="evidence" value="ECO:0007669"/>
    <property type="project" value="TreeGrafter"/>
</dbReference>